<protein>
    <recommendedName>
        <fullName evidence="4">Pilus assembly protein PilO</fullName>
    </recommendedName>
</protein>
<feature type="transmembrane region" description="Helical" evidence="1">
    <location>
        <begin position="20"/>
        <end position="41"/>
    </location>
</feature>
<evidence type="ECO:0008006" key="4">
    <source>
        <dbReference type="Google" id="ProtNLM"/>
    </source>
</evidence>
<evidence type="ECO:0000256" key="1">
    <source>
        <dbReference type="SAM" id="Phobius"/>
    </source>
</evidence>
<name>A0A1F5HXV2_9BACT</name>
<dbReference type="Gene3D" id="3.30.70.60">
    <property type="match status" value="1"/>
</dbReference>
<accession>A0A1F5HXV2</accession>
<reference evidence="2 3" key="1">
    <citation type="journal article" date="2016" name="Nat. Commun.">
        <title>Thousands of microbial genomes shed light on interconnected biogeochemical processes in an aquifer system.</title>
        <authorList>
            <person name="Anantharaman K."/>
            <person name="Brown C.T."/>
            <person name="Hug L.A."/>
            <person name="Sharon I."/>
            <person name="Castelle C.J."/>
            <person name="Probst A.J."/>
            <person name="Thomas B.C."/>
            <person name="Singh A."/>
            <person name="Wilkins M.J."/>
            <person name="Karaoz U."/>
            <person name="Brodie E.L."/>
            <person name="Williams K.H."/>
            <person name="Hubbard S.S."/>
            <person name="Banfield J.F."/>
        </authorList>
    </citation>
    <scope>NUCLEOTIDE SEQUENCE [LARGE SCALE GENOMIC DNA]</scope>
</reference>
<dbReference type="EMBL" id="MFBS01000030">
    <property type="protein sequence ID" value="OGE08923.1"/>
    <property type="molecule type" value="Genomic_DNA"/>
</dbReference>
<comment type="caution">
    <text evidence="2">The sequence shown here is derived from an EMBL/GenBank/DDBJ whole genome shotgun (WGS) entry which is preliminary data.</text>
</comment>
<sequence length="253" mass="26331">MNLSTLTLPKIAGVEISKGLSLIAPIGGIVVSLIVLAFIVWPKYTEIKGLKSANFELETRAGSLESKLDVLSSLDASVLEKQVAASGALLPSDKDVFILIRQIENAAASTGIVLSKVEVVPGSINAAGGAGAVTEANTVPLSSSASKVQVRLSITSGYASLLSFISKMYSGARVINIEDITIGTSGESQVRTAFSIDAYWQALPIDLGSIEKPVLPLTASEVELLNKIGEEGVSSVPTVPEVPLGRNDLFAPL</sequence>
<evidence type="ECO:0000313" key="3">
    <source>
        <dbReference type="Proteomes" id="UP000179227"/>
    </source>
</evidence>
<dbReference type="Proteomes" id="UP000179227">
    <property type="component" value="Unassembled WGS sequence"/>
</dbReference>
<dbReference type="InterPro" id="IPR014717">
    <property type="entry name" value="Transl_elong_EF1B/ribsomal_bS6"/>
</dbReference>
<proteinExistence type="predicted"/>
<keyword evidence="1" id="KW-0472">Membrane</keyword>
<keyword evidence="1" id="KW-1133">Transmembrane helix</keyword>
<dbReference type="AlphaFoldDB" id="A0A1F5HXV2"/>
<gene>
    <name evidence="2" type="ORF">A3A60_01040</name>
</gene>
<evidence type="ECO:0000313" key="2">
    <source>
        <dbReference type="EMBL" id="OGE08923.1"/>
    </source>
</evidence>
<organism evidence="2 3">
    <name type="scientific">Candidatus Curtissbacteria bacterium RIFCSPLOWO2_01_FULL_42_26</name>
    <dbReference type="NCBI Taxonomy" id="1797729"/>
    <lineage>
        <taxon>Bacteria</taxon>
        <taxon>Candidatus Curtissiibacteriota</taxon>
    </lineage>
</organism>
<keyword evidence="1" id="KW-0812">Transmembrane</keyword>
<dbReference type="STRING" id="1797729.A3A60_01040"/>